<dbReference type="OrthoDB" id="7845843at2"/>
<dbReference type="GO" id="GO:0004523">
    <property type="term" value="F:RNA-DNA hybrid ribonuclease activity"/>
    <property type="evidence" value="ECO:0007669"/>
    <property type="project" value="UniProtKB-EC"/>
</dbReference>
<evidence type="ECO:0000256" key="9">
    <source>
        <dbReference type="ARBA" id="ARBA00022801"/>
    </source>
</evidence>
<keyword evidence="6" id="KW-0540">Nuclease</keyword>
<organism evidence="13 14">
    <name type="scientific">Sinobacterium caligoides</name>
    <dbReference type="NCBI Taxonomy" id="933926"/>
    <lineage>
        <taxon>Bacteria</taxon>
        <taxon>Pseudomonadati</taxon>
        <taxon>Pseudomonadota</taxon>
        <taxon>Gammaproteobacteria</taxon>
        <taxon>Cellvibrionales</taxon>
        <taxon>Spongiibacteraceae</taxon>
        <taxon>Sinobacterium</taxon>
    </lineage>
</organism>
<keyword evidence="8" id="KW-0255">Endonuclease</keyword>
<dbReference type="Pfam" id="PF01693">
    <property type="entry name" value="Cauli_VI"/>
    <property type="match status" value="1"/>
</dbReference>
<dbReference type="SUPFAM" id="SSF55658">
    <property type="entry name" value="L9 N-domain-like"/>
    <property type="match status" value="1"/>
</dbReference>
<dbReference type="InterPro" id="IPR002156">
    <property type="entry name" value="RNaseH_domain"/>
</dbReference>
<dbReference type="PANTHER" id="PTHR10642">
    <property type="entry name" value="RIBONUCLEASE H1"/>
    <property type="match status" value="1"/>
</dbReference>
<evidence type="ECO:0000256" key="3">
    <source>
        <dbReference type="ARBA" id="ARBA00005300"/>
    </source>
</evidence>
<dbReference type="InterPro" id="IPR017067">
    <property type="entry name" value="RNase_H1_euk"/>
</dbReference>
<gene>
    <name evidence="13" type="ORF">EDC56_2862</name>
</gene>
<sequence>MAKKFYVIWAGHQTGIFTDWPTCKRNVDKFPNARYKSFKTLAEAEAAFAGKPSSASPSSNARSSTRNSAGSSRKPGTKSAKKGPKTYTAAEVDALEADYKLFTDGGCNPNPGKAGSGIAIYHHNALSELWFGLYNPRGTNNTAELNALHQALLIARDKLAEGRSVVVLCDSQYAIQCLTQWAAGWQKRGWKKAGGEIKNLDIIQPMFTLYQSLQEQLPLLHVNGHVGVEGNELADRMTMVAIEAKESNFIRYQGDLDIPTLLAMQAG</sequence>
<feature type="region of interest" description="Disordered" evidence="11">
    <location>
        <begin position="49"/>
        <end position="85"/>
    </location>
</feature>
<dbReference type="RefSeq" id="WP_123713198.1">
    <property type="nucleotide sequence ID" value="NZ_RKHR01000005.1"/>
</dbReference>
<comment type="subunit">
    <text evidence="4">Monomer.</text>
</comment>
<keyword evidence="9" id="KW-0378">Hydrolase</keyword>
<dbReference type="InterPro" id="IPR012337">
    <property type="entry name" value="RNaseH-like_sf"/>
</dbReference>
<dbReference type="InterPro" id="IPR022892">
    <property type="entry name" value="RNaseHI"/>
</dbReference>
<keyword evidence="14" id="KW-1185">Reference proteome</keyword>
<evidence type="ECO:0000256" key="11">
    <source>
        <dbReference type="SAM" id="MobiDB-lite"/>
    </source>
</evidence>
<evidence type="ECO:0000313" key="14">
    <source>
        <dbReference type="Proteomes" id="UP000275394"/>
    </source>
</evidence>
<proteinExistence type="inferred from homology"/>
<dbReference type="GO" id="GO:0043137">
    <property type="term" value="P:DNA replication, removal of RNA primer"/>
    <property type="evidence" value="ECO:0007669"/>
    <property type="project" value="TreeGrafter"/>
</dbReference>
<dbReference type="Gene3D" id="3.40.970.10">
    <property type="entry name" value="Ribonuclease H1, N-terminal domain"/>
    <property type="match status" value="1"/>
</dbReference>
<evidence type="ECO:0000313" key="13">
    <source>
        <dbReference type="EMBL" id="ROS00224.1"/>
    </source>
</evidence>
<evidence type="ECO:0000256" key="8">
    <source>
        <dbReference type="ARBA" id="ARBA00022759"/>
    </source>
</evidence>
<dbReference type="InterPro" id="IPR050092">
    <property type="entry name" value="RNase_H"/>
</dbReference>
<dbReference type="FunFam" id="3.40.970.10:FF:000001">
    <property type="entry name" value="Ribonuclease H1"/>
    <property type="match status" value="1"/>
</dbReference>
<dbReference type="InterPro" id="IPR011320">
    <property type="entry name" value="RNase_H1_N"/>
</dbReference>
<dbReference type="SUPFAM" id="SSF53098">
    <property type="entry name" value="Ribonuclease H-like"/>
    <property type="match status" value="1"/>
</dbReference>
<dbReference type="PROSITE" id="PS50879">
    <property type="entry name" value="RNASE_H_1"/>
    <property type="match status" value="1"/>
</dbReference>
<evidence type="ECO:0000256" key="7">
    <source>
        <dbReference type="ARBA" id="ARBA00022723"/>
    </source>
</evidence>
<dbReference type="Gene3D" id="3.30.420.10">
    <property type="entry name" value="Ribonuclease H-like superfamily/Ribonuclease H"/>
    <property type="match status" value="1"/>
</dbReference>
<comment type="catalytic activity">
    <reaction evidence="1">
        <text>Endonucleolytic cleavage to 5'-phosphomonoester.</text>
        <dbReference type="EC" id="3.1.26.4"/>
    </reaction>
</comment>
<keyword evidence="7" id="KW-0479">Metal-binding</keyword>
<evidence type="ECO:0000256" key="5">
    <source>
        <dbReference type="ARBA" id="ARBA00012180"/>
    </source>
</evidence>
<feature type="compositionally biased region" description="Low complexity" evidence="11">
    <location>
        <begin position="49"/>
        <end position="72"/>
    </location>
</feature>
<evidence type="ECO:0000256" key="2">
    <source>
        <dbReference type="ARBA" id="ARBA00001946"/>
    </source>
</evidence>
<accession>A0A3N2DK93</accession>
<dbReference type="PANTHER" id="PTHR10642:SF26">
    <property type="entry name" value="RIBONUCLEASE H1"/>
    <property type="match status" value="1"/>
</dbReference>
<comment type="cofactor">
    <cofactor evidence="2">
        <name>Mg(2+)</name>
        <dbReference type="ChEBI" id="CHEBI:18420"/>
    </cofactor>
</comment>
<dbReference type="InterPro" id="IPR036397">
    <property type="entry name" value="RNaseH_sf"/>
</dbReference>
<dbReference type="GO" id="GO:0000287">
    <property type="term" value="F:magnesium ion binding"/>
    <property type="evidence" value="ECO:0007669"/>
    <property type="project" value="InterPro"/>
</dbReference>
<dbReference type="Proteomes" id="UP000275394">
    <property type="component" value="Unassembled WGS sequence"/>
</dbReference>
<dbReference type="InterPro" id="IPR037056">
    <property type="entry name" value="RNase_H1_N_sf"/>
</dbReference>
<dbReference type="EMBL" id="RKHR01000005">
    <property type="protein sequence ID" value="ROS00224.1"/>
    <property type="molecule type" value="Genomic_DNA"/>
</dbReference>
<feature type="domain" description="RNase H type-1" evidence="12">
    <location>
        <begin position="95"/>
        <end position="243"/>
    </location>
</feature>
<dbReference type="InterPro" id="IPR009027">
    <property type="entry name" value="Ribosomal_bL9/RNase_H1_N"/>
</dbReference>
<comment type="similarity">
    <text evidence="3">Belongs to the RNase H family.</text>
</comment>
<keyword evidence="10" id="KW-0460">Magnesium</keyword>
<dbReference type="GO" id="GO:0003676">
    <property type="term" value="F:nucleic acid binding"/>
    <property type="evidence" value="ECO:0007669"/>
    <property type="project" value="InterPro"/>
</dbReference>
<dbReference type="AlphaFoldDB" id="A0A3N2DK93"/>
<feature type="compositionally biased region" description="Basic residues" evidence="11">
    <location>
        <begin position="75"/>
        <end position="84"/>
    </location>
</feature>
<dbReference type="EC" id="3.1.26.4" evidence="5"/>
<protein>
    <recommendedName>
        <fullName evidence="5">ribonuclease H</fullName>
        <ecNumber evidence="5">3.1.26.4</ecNumber>
    </recommendedName>
</protein>
<dbReference type="Pfam" id="PF00075">
    <property type="entry name" value="RNase_H"/>
    <property type="match status" value="1"/>
</dbReference>
<evidence type="ECO:0000256" key="10">
    <source>
        <dbReference type="ARBA" id="ARBA00022842"/>
    </source>
</evidence>
<evidence type="ECO:0000256" key="4">
    <source>
        <dbReference type="ARBA" id="ARBA00011245"/>
    </source>
</evidence>
<comment type="caution">
    <text evidence="13">The sequence shown here is derived from an EMBL/GenBank/DDBJ whole genome shotgun (WGS) entry which is preliminary data.</text>
</comment>
<reference evidence="13 14" key="1">
    <citation type="submission" date="2018-11" db="EMBL/GenBank/DDBJ databases">
        <title>Genomic Encyclopedia of Type Strains, Phase IV (KMG-IV): sequencing the most valuable type-strain genomes for metagenomic binning, comparative biology and taxonomic classification.</title>
        <authorList>
            <person name="Goeker M."/>
        </authorList>
    </citation>
    <scope>NUCLEOTIDE SEQUENCE [LARGE SCALE GENOMIC DNA]</scope>
    <source>
        <strain evidence="13 14">DSM 100316</strain>
    </source>
</reference>
<evidence type="ECO:0000256" key="6">
    <source>
        <dbReference type="ARBA" id="ARBA00022722"/>
    </source>
</evidence>
<dbReference type="PIRSF" id="PIRSF036852">
    <property type="entry name" value="Ribonuclease_H1_euk"/>
    <property type="match status" value="1"/>
</dbReference>
<evidence type="ECO:0000259" key="12">
    <source>
        <dbReference type="PROSITE" id="PS50879"/>
    </source>
</evidence>
<evidence type="ECO:0000256" key="1">
    <source>
        <dbReference type="ARBA" id="ARBA00000077"/>
    </source>
</evidence>
<dbReference type="CDD" id="cd09278">
    <property type="entry name" value="RNase_HI_prokaryote_like"/>
    <property type="match status" value="1"/>
</dbReference>
<name>A0A3N2DK93_9GAMM</name>